<feature type="domain" description="SIS" evidence="5">
    <location>
        <begin position="135"/>
        <end position="275"/>
    </location>
</feature>
<dbReference type="SUPFAM" id="SSF46689">
    <property type="entry name" value="Homeodomain-like"/>
    <property type="match status" value="1"/>
</dbReference>
<dbReference type="Pfam" id="PF01380">
    <property type="entry name" value="SIS"/>
    <property type="match status" value="1"/>
</dbReference>
<dbReference type="Gene3D" id="1.10.10.10">
    <property type="entry name" value="Winged helix-like DNA-binding domain superfamily/Winged helix DNA-binding domain"/>
    <property type="match status" value="1"/>
</dbReference>
<proteinExistence type="predicted"/>
<dbReference type="Pfam" id="PF00496">
    <property type="entry name" value="SBP_bac_5"/>
    <property type="match status" value="1"/>
</dbReference>
<dbReference type="SUPFAM" id="SSF53850">
    <property type="entry name" value="Periplasmic binding protein-like II"/>
    <property type="match status" value="1"/>
</dbReference>
<accession>A0ABV7YIZ3</accession>
<dbReference type="InterPro" id="IPR035472">
    <property type="entry name" value="RpiR-like_SIS"/>
</dbReference>
<evidence type="ECO:0000313" key="7">
    <source>
        <dbReference type="Proteomes" id="UP001595699"/>
    </source>
</evidence>
<dbReference type="PANTHER" id="PTHR30514">
    <property type="entry name" value="GLUCOKINASE"/>
    <property type="match status" value="1"/>
</dbReference>
<dbReference type="PROSITE" id="PS51071">
    <property type="entry name" value="HTH_RPIR"/>
    <property type="match status" value="1"/>
</dbReference>
<dbReference type="SUPFAM" id="SSF53697">
    <property type="entry name" value="SIS domain"/>
    <property type="match status" value="1"/>
</dbReference>
<keyword evidence="7" id="KW-1185">Reference proteome</keyword>
<evidence type="ECO:0000313" key="6">
    <source>
        <dbReference type="EMBL" id="MFC3765320.1"/>
    </source>
</evidence>
<comment type="caution">
    <text evidence="6">The sequence shown here is derived from an EMBL/GenBank/DDBJ whole genome shotgun (WGS) entry which is preliminary data.</text>
</comment>
<dbReference type="PROSITE" id="PS51464">
    <property type="entry name" value="SIS"/>
    <property type="match status" value="1"/>
</dbReference>
<sequence length="850" mass="92685">MSKSAAKHEPVDRTVLATLRGILPNLSRSEARVARTALDHPEGTAASTIAELARRCNTSETTVIRLCRTIGFNGYPEFRLALAAAAAANRNEEQLSGEILPDDTTAQIVRKVAGADARAITETAEQVSTRSLEEVARAIVAARRIDLFGAGASSFAAQELQSKLHRLGLMSHSFADPHFAIDSAGTLGSNDVAVGLSHSGSTKDTIRYLEAAAKSGATTVAVTNYPRAPIARRADIVLTTAARETTFRSGAMASRIAQLALVEVIFVLVAQQRVNTAITVNLKPGIEWSDGTRLTAHDFVGLWNVKWAQQDPSWASLTDVKASSDTQLVYETRDLSPNLLQQLLRWYQPAPSSLFGDIYDRLGQLRAVGASPGDAKVQAVLDDLEALEVDRAVTYGPYVIDPSSVTTQQLRMVKNDGGYNGDKITFDHVDVVWGRSEQTVPLLLRNELDYTTDAFTPTDVKALEANPHLELIRTPLSTGTGIWFNESIRPFDDKRFRQAIALIIDRDRNAKVALGEAAKPVEYMVGFSDTYVDGWLSDEVVAGLDTYPRDLDAAARLLVEVGLSKDKDTWTYEGEAFGFEITAPSDFPDFLASGKDVSEQLNAFGFDTRVRGIPAAHRPDTIAQARYEVMLDFSMVSTPSHPATSLGWNLAEGHFGTNKPEASGPKGLNWPWHQRAADGTGVYIPDLLNQAVAGFDQERQKRAVEKLAQIFNDQLPVVPIFERYTTDPIAHGPRVTGWLPKDHPVYVYKNNQGSDNYVSIQFLEGILQPADGSDGSFRTSAPYAQPPTYVLNQFAAHSIYATMTSPSYDITLPPLFWYGEAIDAYIPAVGESYSVAKVDGSPIPGPPWGQ</sequence>
<dbReference type="Gene3D" id="3.40.50.10490">
    <property type="entry name" value="Glucose-6-phosphate isomerase like protein, domain 1"/>
    <property type="match status" value="1"/>
</dbReference>
<dbReference type="InterPro" id="IPR046348">
    <property type="entry name" value="SIS_dom_sf"/>
</dbReference>
<gene>
    <name evidence="6" type="ORF">ACFOUW_31100</name>
</gene>
<keyword evidence="3" id="KW-0804">Transcription</keyword>
<feature type="domain" description="HTH rpiR-type" evidence="4">
    <location>
        <begin position="13"/>
        <end position="89"/>
    </location>
</feature>
<dbReference type="InterPro" id="IPR009057">
    <property type="entry name" value="Homeodomain-like_sf"/>
</dbReference>
<evidence type="ECO:0000256" key="1">
    <source>
        <dbReference type="ARBA" id="ARBA00023015"/>
    </source>
</evidence>
<dbReference type="Pfam" id="PF01418">
    <property type="entry name" value="HTH_6"/>
    <property type="match status" value="1"/>
</dbReference>
<evidence type="ECO:0000256" key="3">
    <source>
        <dbReference type="ARBA" id="ARBA00023163"/>
    </source>
</evidence>
<dbReference type="InterPro" id="IPR000914">
    <property type="entry name" value="SBP_5_dom"/>
</dbReference>
<dbReference type="InterPro" id="IPR000281">
    <property type="entry name" value="HTH_RpiR"/>
</dbReference>
<dbReference type="Proteomes" id="UP001595699">
    <property type="component" value="Unassembled WGS sequence"/>
</dbReference>
<evidence type="ECO:0000256" key="2">
    <source>
        <dbReference type="ARBA" id="ARBA00023125"/>
    </source>
</evidence>
<dbReference type="InterPro" id="IPR036388">
    <property type="entry name" value="WH-like_DNA-bd_sf"/>
</dbReference>
<keyword evidence="2" id="KW-0238">DNA-binding</keyword>
<keyword evidence="1" id="KW-0805">Transcription regulation</keyword>
<reference evidence="7" key="1">
    <citation type="journal article" date="2019" name="Int. J. Syst. Evol. Microbiol.">
        <title>The Global Catalogue of Microorganisms (GCM) 10K type strain sequencing project: providing services to taxonomists for standard genome sequencing and annotation.</title>
        <authorList>
            <consortium name="The Broad Institute Genomics Platform"/>
            <consortium name="The Broad Institute Genome Sequencing Center for Infectious Disease"/>
            <person name="Wu L."/>
            <person name="Ma J."/>
        </authorList>
    </citation>
    <scope>NUCLEOTIDE SEQUENCE [LARGE SCALE GENOMIC DNA]</scope>
    <source>
        <strain evidence="7">CGMCC 4.7241</strain>
    </source>
</reference>
<organism evidence="6 7">
    <name type="scientific">Tenggerimyces flavus</name>
    <dbReference type="NCBI Taxonomy" id="1708749"/>
    <lineage>
        <taxon>Bacteria</taxon>
        <taxon>Bacillati</taxon>
        <taxon>Actinomycetota</taxon>
        <taxon>Actinomycetes</taxon>
        <taxon>Propionibacteriales</taxon>
        <taxon>Nocardioidaceae</taxon>
        <taxon>Tenggerimyces</taxon>
    </lineage>
</organism>
<dbReference type="Gene3D" id="3.40.190.10">
    <property type="entry name" value="Periplasmic binding protein-like II"/>
    <property type="match status" value="1"/>
</dbReference>
<dbReference type="InterPro" id="IPR001347">
    <property type="entry name" value="SIS_dom"/>
</dbReference>
<dbReference type="InterPro" id="IPR047640">
    <property type="entry name" value="RpiR-like"/>
</dbReference>
<evidence type="ECO:0000259" key="5">
    <source>
        <dbReference type="PROSITE" id="PS51464"/>
    </source>
</evidence>
<protein>
    <submittedName>
        <fullName evidence="6">ABC transporter substrate-binding protein</fullName>
    </submittedName>
</protein>
<name>A0ABV7YIZ3_9ACTN</name>
<dbReference type="RefSeq" id="WP_205121295.1">
    <property type="nucleotide sequence ID" value="NZ_JAFBCM010000001.1"/>
</dbReference>
<dbReference type="PANTHER" id="PTHR30514:SF1">
    <property type="entry name" value="HTH-TYPE TRANSCRIPTIONAL REGULATOR HEXR-RELATED"/>
    <property type="match status" value="1"/>
</dbReference>
<evidence type="ECO:0000259" key="4">
    <source>
        <dbReference type="PROSITE" id="PS51071"/>
    </source>
</evidence>
<dbReference type="EMBL" id="JBHRZH010000037">
    <property type="protein sequence ID" value="MFC3765320.1"/>
    <property type="molecule type" value="Genomic_DNA"/>
</dbReference>
<dbReference type="CDD" id="cd05013">
    <property type="entry name" value="SIS_RpiR"/>
    <property type="match status" value="1"/>
</dbReference>
<dbReference type="Gene3D" id="3.10.105.10">
    <property type="entry name" value="Dipeptide-binding Protein, Domain 3"/>
    <property type="match status" value="1"/>
</dbReference>